<evidence type="ECO:0008006" key="5">
    <source>
        <dbReference type="Google" id="ProtNLM"/>
    </source>
</evidence>
<evidence type="ECO:0000256" key="2">
    <source>
        <dbReference type="SAM" id="MobiDB-lite"/>
    </source>
</evidence>
<dbReference type="Gene3D" id="2.20.110.10">
    <property type="entry name" value="Histone H3 K4-specific methyltransferase SET7/9 N-terminal domain"/>
    <property type="match status" value="2"/>
</dbReference>
<comment type="caution">
    <text evidence="3">The sequence shown here is derived from an EMBL/GenBank/DDBJ whole genome shotgun (WGS) entry which is preliminary data.</text>
</comment>
<reference evidence="3" key="1">
    <citation type="submission" date="2021-02" db="EMBL/GenBank/DDBJ databases">
        <authorList>
            <person name="Dougan E. K."/>
            <person name="Rhodes N."/>
            <person name="Thang M."/>
            <person name="Chan C."/>
        </authorList>
    </citation>
    <scope>NUCLEOTIDE SEQUENCE</scope>
</reference>
<evidence type="ECO:0000256" key="1">
    <source>
        <dbReference type="ARBA" id="ARBA00022737"/>
    </source>
</evidence>
<feature type="region of interest" description="Disordered" evidence="2">
    <location>
        <begin position="218"/>
        <end position="243"/>
    </location>
</feature>
<name>A0A813GDW7_POLGL</name>
<evidence type="ECO:0000313" key="3">
    <source>
        <dbReference type="EMBL" id="CAE8623146.1"/>
    </source>
</evidence>
<gene>
    <name evidence="3" type="ORF">PGLA1383_LOCUS40443</name>
</gene>
<dbReference type="PANTHER" id="PTHR23084">
    <property type="entry name" value="PHOSPHATIDYLINOSITOL-4-PHOSPHATE 5-KINASE RELATED"/>
    <property type="match status" value="1"/>
</dbReference>
<dbReference type="FunFam" id="2.20.110.10:FF:000002">
    <property type="entry name" value="Phosphatidylinositol 4-phosphate 5-kinase 8"/>
    <property type="match status" value="1"/>
</dbReference>
<keyword evidence="4" id="KW-1185">Reference proteome</keyword>
<sequence length="243" mass="27044">MASFTRANSMHSSNVATLRDMFGCQATVGKGQVADFTSDVGRKKFGFSHEDIDDSAAFYEGQFKLYLRSGKGTLHNTETGSKYVGQFHNDKYHGQGDQIWPDGSRYEGQWIQGQKHGKGAYLSAEELRYEGDWQNGRRHGKGIQEYANGDRYEGWWYQGMMSGIGTYFFADGSQYQANRAKPAVYGRIEETQYRDARWLGHRGEVANLASLAEEGNAAEGSEGVLEENEGGEGGTFFTACDEP</sequence>
<dbReference type="SUPFAM" id="SSF82185">
    <property type="entry name" value="Histone H3 K4-specific methyltransferase SET7/9 N-terminal domain"/>
    <property type="match status" value="1"/>
</dbReference>
<keyword evidence="1" id="KW-0677">Repeat</keyword>
<dbReference type="Pfam" id="PF02493">
    <property type="entry name" value="MORN"/>
    <property type="match status" value="5"/>
</dbReference>
<dbReference type="EMBL" id="CAJNNV010028122">
    <property type="protein sequence ID" value="CAE8623146.1"/>
    <property type="molecule type" value="Genomic_DNA"/>
</dbReference>
<dbReference type="Proteomes" id="UP000654075">
    <property type="component" value="Unassembled WGS sequence"/>
</dbReference>
<dbReference type="InterPro" id="IPR003409">
    <property type="entry name" value="MORN"/>
</dbReference>
<proteinExistence type="predicted"/>
<organism evidence="3 4">
    <name type="scientific">Polarella glacialis</name>
    <name type="common">Dinoflagellate</name>
    <dbReference type="NCBI Taxonomy" id="89957"/>
    <lineage>
        <taxon>Eukaryota</taxon>
        <taxon>Sar</taxon>
        <taxon>Alveolata</taxon>
        <taxon>Dinophyceae</taxon>
        <taxon>Suessiales</taxon>
        <taxon>Suessiaceae</taxon>
        <taxon>Polarella</taxon>
    </lineage>
</organism>
<evidence type="ECO:0000313" key="4">
    <source>
        <dbReference type="Proteomes" id="UP000654075"/>
    </source>
</evidence>
<accession>A0A813GDW7</accession>
<dbReference type="AlphaFoldDB" id="A0A813GDW7"/>
<dbReference type="OrthoDB" id="407210at2759"/>
<dbReference type="PANTHER" id="PTHR23084:SF263">
    <property type="entry name" value="MORN REPEAT-CONTAINING PROTEIN 1"/>
    <property type="match status" value="1"/>
</dbReference>
<protein>
    <recommendedName>
        <fullName evidence="5">MORN repeat-containing protein 5</fullName>
    </recommendedName>
</protein>
<dbReference type="SMART" id="SM00698">
    <property type="entry name" value="MORN"/>
    <property type="match status" value="5"/>
</dbReference>